<protein>
    <submittedName>
        <fullName evidence="3">SDR family oxidoreductase</fullName>
    </submittedName>
</protein>
<dbReference type="EMBL" id="JAEDAJ010000002">
    <property type="protein sequence ID" value="MBK0330875.1"/>
    <property type="molecule type" value="Genomic_DNA"/>
</dbReference>
<comment type="caution">
    <text evidence="3">The sequence shown here is derived from an EMBL/GenBank/DDBJ whole genome shotgun (WGS) entry which is preliminary data.</text>
</comment>
<feature type="compositionally biased region" description="Basic and acidic residues" evidence="1">
    <location>
        <begin position="16"/>
        <end position="27"/>
    </location>
</feature>
<feature type="domain" description="NAD(P)-binding" evidence="2">
    <location>
        <begin position="34"/>
        <end position="142"/>
    </location>
</feature>
<gene>
    <name evidence="3" type="ORF">I8D64_05605</name>
</gene>
<feature type="region of interest" description="Disordered" evidence="1">
    <location>
        <begin position="333"/>
        <end position="359"/>
    </location>
</feature>
<feature type="region of interest" description="Disordered" evidence="1">
    <location>
        <begin position="1"/>
        <end position="27"/>
    </location>
</feature>
<feature type="compositionally biased region" description="Basic residues" evidence="1">
    <location>
        <begin position="553"/>
        <end position="569"/>
    </location>
</feature>
<feature type="region of interest" description="Disordered" evidence="1">
    <location>
        <begin position="530"/>
        <end position="569"/>
    </location>
</feature>
<evidence type="ECO:0000259" key="2">
    <source>
        <dbReference type="Pfam" id="PF13460"/>
    </source>
</evidence>
<dbReference type="PANTHER" id="PTHR48079">
    <property type="entry name" value="PROTEIN YEEZ"/>
    <property type="match status" value="1"/>
</dbReference>
<dbReference type="InterPro" id="IPR016040">
    <property type="entry name" value="NAD(P)-bd_dom"/>
</dbReference>
<evidence type="ECO:0000313" key="4">
    <source>
        <dbReference type="Proteomes" id="UP000612352"/>
    </source>
</evidence>
<proteinExistence type="predicted"/>
<sequence length="569" mass="61773">MSSDHAPAPRLTSRGPQDDSARAGADSRRVLVTGATGYVGSRLVPSLLEERLTVRVAGRSRERLRARPWSDEVEIAVTDLDDRTSVRRALADVDAVVFLVHAMAGGRGYQEREARMARIMAEEAQRAGVGRIVYLSGLHPRTQELSEHMASRERVAQILRDGGVPTLVLEAATVIGAGSASFEIIRHLAERLPVMPAPSWVRNRIEPVAVTDVLHHLTRAVAVPEPVAGTYGLGSGERDLRFADLLEQYAQVAGLPRRRVIALPLPAPFLSGLWIGLLTPVPISIAVPLAQSMRHEAITHGPLAEEVLGSPPGGPLPYRSAVQAALEAQKSGDLASSWDDDAEAARGPEAPLPEDPDWAGHTVFTDLRERRAEGVDPAQIWRVIEGIGGASGWYSTPLLWRLRGLADRLIGGPGLRRGRRDPWHLREGDAVDWWRVEKVEPGRLLTLRAEMRMTGRAWLQLGVEGTDGAESADGSGAADASRGAGTAVYRQRAVYFPDGLLGRLYWWGISPFHALVFPSMARNIIAAARRQQESERGDQGAAGSGATEGTSALRRRAGRSRGSRRRGRR</sequence>
<name>A0ABS1B8A5_9MICO</name>
<dbReference type="InterPro" id="IPR036291">
    <property type="entry name" value="NAD(P)-bd_dom_sf"/>
</dbReference>
<evidence type="ECO:0000256" key="1">
    <source>
        <dbReference type="SAM" id="MobiDB-lite"/>
    </source>
</evidence>
<dbReference type="InterPro" id="IPR051783">
    <property type="entry name" value="NAD(P)-dependent_oxidoreduct"/>
</dbReference>
<dbReference type="PANTHER" id="PTHR48079:SF6">
    <property type="entry name" value="NAD(P)-BINDING DOMAIN-CONTAINING PROTEIN-RELATED"/>
    <property type="match status" value="1"/>
</dbReference>
<accession>A0ABS1B8A5</accession>
<dbReference type="Pfam" id="PF11066">
    <property type="entry name" value="DUF2867"/>
    <property type="match status" value="1"/>
</dbReference>
<dbReference type="Pfam" id="PF13460">
    <property type="entry name" value="NAD_binding_10"/>
    <property type="match status" value="1"/>
</dbReference>
<dbReference type="Proteomes" id="UP000612352">
    <property type="component" value="Unassembled WGS sequence"/>
</dbReference>
<reference evidence="3 4" key="1">
    <citation type="submission" date="2020-12" db="EMBL/GenBank/DDBJ databases">
        <title>Brachybacterium sp. MASK1Z-5, whole genome shotgun sequence.</title>
        <authorList>
            <person name="Tuo L."/>
        </authorList>
    </citation>
    <scope>NUCLEOTIDE SEQUENCE [LARGE SCALE GENOMIC DNA]</scope>
    <source>
        <strain evidence="3 4">MASK1Z-5</strain>
    </source>
</reference>
<organism evidence="3 4">
    <name type="scientific">Brachybacterium halotolerans</name>
    <dbReference type="NCBI Taxonomy" id="2795215"/>
    <lineage>
        <taxon>Bacteria</taxon>
        <taxon>Bacillati</taxon>
        <taxon>Actinomycetota</taxon>
        <taxon>Actinomycetes</taxon>
        <taxon>Micrococcales</taxon>
        <taxon>Dermabacteraceae</taxon>
        <taxon>Brachybacterium</taxon>
    </lineage>
</organism>
<dbReference type="InterPro" id="IPR021295">
    <property type="entry name" value="DUF2867"/>
</dbReference>
<dbReference type="Gene3D" id="3.40.50.720">
    <property type="entry name" value="NAD(P)-binding Rossmann-like Domain"/>
    <property type="match status" value="1"/>
</dbReference>
<dbReference type="SUPFAM" id="SSF51735">
    <property type="entry name" value="NAD(P)-binding Rossmann-fold domains"/>
    <property type="match status" value="1"/>
</dbReference>
<evidence type="ECO:0000313" key="3">
    <source>
        <dbReference type="EMBL" id="MBK0330875.1"/>
    </source>
</evidence>
<keyword evidence="4" id="KW-1185">Reference proteome</keyword>
<dbReference type="RefSeq" id="WP_200501522.1">
    <property type="nucleotide sequence ID" value="NZ_JAEDAJ010000002.1"/>
</dbReference>